<keyword evidence="4" id="KW-0378">Hydrolase</keyword>
<dbReference type="InterPro" id="IPR017853">
    <property type="entry name" value="GH"/>
</dbReference>
<evidence type="ECO:0000256" key="2">
    <source>
        <dbReference type="ARBA" id="ARBA00026248"/>
    </source>
</evidence>
<organism evidence="4 5">
    <name type="scientific">Mycena belliarum</name>
    <dbReference type="NCBI Taxonomy" id="1033014"/>
    <lineage>
        <taxon>Eukaryota</taxon>
        <taxon>Fungi</taxon>
        <taxon>Dikarya</taxon>
        <taxon>Basidiomycota</taxon>
        <taxon>Agaricomycotina</taxon>
        <taxon>Agaricomycetes</taxon>
        <taxon>Agaricomycetidae</taxon>
        <taxon>Agaricales</taxon>
        <taxon>Marasmiineae</taxon>
        <taxon>Mycenaceae</taxon>
        <taxon>Mycena</taxon>
    </lineage>
</organism>
<dbReference type="FunFam" id="3.90.400.10:FF:000004">
    <property type="entry name" value="Oligo-1,6-glucosidase"/>
    <property type="match status" value="1"/>
</dbReference>
<comment type="similarity">
    <text evidence="1">Belongs to the glycosyl hydrolase 13 family.</text>
</comment>
<dbReference type="PANTHER" id="PTHR10357">
    <property type="entry name" value="ALPHA-AMYLASE FAMILY MEMBER"/>
    <property type="match status" value="1"/>
</dbReference>
<dbReference type="Pfam" id="PF00128">
    <property type="entry name" value="Alpha-amylase"/>
    <property type="match status" value="1"/>
</dbReference>
<dbReference type="CDD" id="cd11333">
    <property type="entry name" value="AmyAc_SI_OligoGlu_DGase"/>
    <property type="match status" value="1"/>
</dbReference>
<evidence type="ECO:0000259" key="3">
    <source>
        <dbReference type="SMART" id="SM00642"/>
    </source>
</evidence>
<dbReference type="Gene3D" id="2.60.40.1180">
    <property type="entry name" value="Golgi alpha-mannosidase II"/>
    <property type="match status" value="1"/>
</dbReference>
<accession>A0AAD6TY23</accession>
<comment type="caution">
    <text evidence="4">The sequence shown here is derived from an EMBL/GenBank/DDBJ whole genome shotgun (WGS) entry which is preliminary data.</text>
</comment>
<proteinExistence type="inferred from homology"/>
<dbReference type="GO" id="GO:0004575">
    <property type="term" value="F:sucrose alpha-glucosidase activity"/>
    <property type="evidence" value="ECO:0007669"/>
    <property type="project" value="TreeGrafter"/>
</dbReference>
<dbReference type="SUPFAM" id="SSF51445">
    <property type="entry name" value="(Trans)glycosidases"/>
    <property type="match status" value="1"/>
</dbReference>
<protein>
    <submittedName>
        <fullName evidence="4">Glycoside hydrolase family 13 protein</fullName>
    </submittedName>
</protein>
<dbReference type="InterPro" id="IPR032091">
    <property type="entry name" value="Malt_amylase-like_C"/>
</dbReference>
<dbReference type="SMART" id="SM00642">
    <property type="entry name" value="Aamy"/>
    <property type="match status" value="1"/>
</dbReference>
<dbReference type="GO" id="GO:0005987">
    <property type="term" value="P:sucrose catabolic process"/>
    <property type="evidence" value="ECO:0007669"/>
    <property type="project" value="TreeGrafter"/>
</dbReference>
<keyword evidence="5" id="KW-1185">Reference proteome</keyword>
<dbReference type="EMBL" id="JARJCN010000060">
    <property type="protein sequence ID" value="KAJ7079390.1"/>
    <property type="molecule type" value="Genomic_DNA"/>
</dbReference>
<evidence type="ECO:0000256" key="1">
    <source>
        <dbReference type="ARBA" id="ARBA00008061"/>
    </source>
</evidence>
<dbReference type="PANTHER" id="PTHR10357:SF179">
    <property type="entry name" value="NEUTRAL AND BASIC AMINO ACID TRANSPORT PROTEIN RBAT"/>
    <property type="match status" value="1"/>
</dbReference>
<dbReference type="GO" id="GO:0004574">
    <property type="term" value="F:oligo-1,6-glucosidase activity"/>
    <property type="evidence" value="ECO:0007669"/>
    <property type="project" value="TreeGrafter"/>
</dbReference>
<dbReference type="Proteomes" id="UP001222325">
    <property type="component" value="Unassembled WGS sequence"/>
</dbReference>
<evidence type="ECO:0000313" key="5">
    <source>
        <dbReference type="Proteomes" id="UP001222325"/>
    </source>
</evidence>
<sequence>MATHPEVWWKDAAVYQIYPISFFDSNGDGLGDLNGITGKLDYIKDLGIDVLWLSPIYKSPLADMGYDISDYRDIDPRYGTLPDWDSLLAGIHARGMKLMMDLVVNHTSDEHAWFLQSKSSKTNPKRDWYIWRPPRYDAAGNRHPPNNWKAVFQGSAWEYDSTTDEYYLHLFHYKQPDLNWENPDVRQAVWGLMRFWVDRGCDGFRMDVINLISKVDGLPDAPVTVPEDEYQDASPLFANGPRVHAYIEEMNREVLSQHDLITVGETPFTHSAGELAKYVLPANKELDMVFHFELVDLDSPRTARRTPFTHRPWKLSEFTQIVTRWQRFERAAGFWNAVFIENHDNGRAVSRWGNDSDAWRARSAKLLALLEVSLGGTQYVFQGQELGLRNFPRSWGIEEYKDVASQNWYHAMLEQRRRESGQNEVDMSDVLDGLAKKARDHARVPMQWDATAHAGFTTGTPWMRVNDDYPEWNAAAQAADAQSVHAFWTQALALRKAHDKVLIYGDFTPLALSDEKVFAYTRAYNRRRALVVLNFTVQDVVFVLPEDAGHGFRLVFGNYPITEGNIIEGSGSVALQGYEGRVYITDV</sequence>
<dbReference type="GO" id="GO:0000025">
    <property type="term" value="P:maltose catabolic process"/>
    <property type="evidence" value="ECO:0007669"/>
    <property type="project" value="TreeGrafter"/>
</dbReference>
<reference evidence="4" key="1">
    <citation type="submission" date="2023-03" db="EMBL/GenBank/DDBJ databases">
        <title>Massive genome expansion in bonnet fungi (Mycena s.s.) driven by repeated elements and novel gene families across ecological guilds.</title>
        <authorList>
            <consortium name="Lawrence Berkeley National Laboratory"/>
            <person name="Harder C.B."/>
            <person name="Miyauchi S."/>
            <person name="Viragh M."/>
            <person name="Kuo A."/>
            <person name="Thoen E."/>
            <person name="Andreopoulos B."/>
            <person name="Lu D."/>
            <person name="Skrede I."/>
            <person name="Drula E."/>
            <person name="Henrissat B."/>
            <person name="Morin E."/>
            <person name="Kohler A."/>
            <person name="Barry K."/>
            <person name="LaButti K."/>
            <person name="Morin E."/>
            <person name="Salamov A."/>
            <person name="Lipzen A."/>
            <person name="Mereny Z."/>
            <person name="Hegedus B."/>
            <person name="Baldrian P."/>
            <person name="Stursova M."/>
            <person name="Weitz H."/>
            <person name="Taylor A."/>
            <person name="Grigoriev I.V."/>
            <person name="Nagy L.G."/>
            <person name="Martin F."/>
            <person name="Kauserud H."/>
        </authorList>
    </citation>
    <scope>NUCLEOTIDE SEQUENCE</scope>
    <source>
        <strain evidence="4">CBHHK173m</strain>
    </source>
</reference>
<dbReference type="InterPro" id="IPR013780">
    <property type="entry name" value="Glyco_hydro_b"/>
</dbReference>
<dbReference type="InterPro" id="IPR045857">
    <property type="entry name" value="O16G_dom_2"/>
</dbReference>
<gene>
    <name evidence="4" type="ORF">B0H15DRAFT_858584</name>
</gene>
<dbReference type="SUPFAM" id="SSF51011">
    <property type="entry name" value="Glycosyl hydrolase domain"/>
    <property type="match status" value="1"/>
</dbReference>
<dbReference type="GO" id="GO:0004556">
    <property type="term" value="F:alpha-amylase activity"/>
    <property type="evidence" value="ECO:0007669"/>
    <property type="project" value="TreeGrafter"/>
</dbReference>
<keyword evidence="2" id="KW-0462">Maltose metabolism</keyword>
<dbReference type="GO" id="GO:0033934">
    <property type="term" value="F:glucan 1,4-alpha-maltotriohydrolase activity"/>
    <property type="evidence" value="ECO:0007669"/>
    <property type="project" value="TreeGrafter"/>
</dbReference>
<dbReference type="Gene3D" id="3.20.20.80">
    <property type="entry name" value="Glycosidases"/>
    <property type="match status" value="1"/>
</dbReference>
<evidence type="ECO:0000313" key="4">
    <source>
        <dbReference type="EMBL" id="KAJ7079390.1"/>
    </source>
</evidence>
<dbReference type="Pfam" id="PF16657">
    <property type="entry name" value="Malt_amylase_C"/>
    <property type="match status" value="1"/>
</dbReference>
<name>A0AAD6TY23_9AGAR</name>
<dbReference type="AlphaFoldDB" id="A0AAD6TY23"/>
<dbReference type="InterPro" id="IPR006047">
    <property type="entry name" value="GH13_cat_dom"/>
</dbReference>
<feature type="domain" description="Glycosyl hydrolase family 13 catalytic" evidence="3">
    <location>
        <begin position="16"/>
        <end position="443"/>
    </location>
</feature>
<dbReference type="FunFam" id="3.20.20.80:FF:000087">
    <property type="entry name" value="Oligo-1,6-glucosidase IMA1"/>
    <property type="match status" value="1"/>
</dbReference>
<dbReference type="Gene3D" id="3.90.400.10">
    <property type="entry name" value="Oligo-1,6-glucosidase, Domain 2"/>
    <property type="match status" value="1"/>
</dbReference>